<sequence>MPSSAISNKETPLLFSLDPASLERLIRKERRFSSIDNNTSSSINTCQPTSTDTRSPLSTESTLPSTDIFLSTSIDTSSRTSIDTEPRNMVATLVLVRDENGDLHDQEVHLRNAASQRIYAQGTVIPEPDTDATEAAQPVDGAVGPRNMRSCKKEISK</sequence>
<dbReference type="Proteomes" id="UP000712600">
    <property type="component" value="Unassembled WGS sequence"/>
</dbReference>
<comment type="caution">
    <text evidence="2">The sequence shown here is derived from an EMBL/GenBank/DDBJ whole genome shotgun (WGS) entry which is preliminary data.</text>
</comment>
<feature type="region of interest" description="Disordered" evidence="1">
    <location>
        <begin position="36"/>
        <end position="64"/>
    </location>
</feature>
<dbReference type="EMBL" id="QGKX02000088">
    <property type="protein sequence ID" value="KAF3587225.1"/>
    <property type="molecule type" value="Genomic_DNA"/>
</dbReference>
<gene>
    <name evidence="2" type="ORF">F2Q69_00029623</name>
</gene>
<dbReference type="AlphaFoldDB" id="A0A8S9S0J6"/>
<feature type="compositionally biased region" description="Low complexity" evidence="1">
    <location>
        <begin position="36"/>
        <end position="45"/>
    </location>
</feature>
<feature type="region of interest" description="Disordered" evidence="1">
    <location>
        <begin position="126"/>
        <end position="157"/>
    </location>
</feature>
<proteinExistence type="predicted"/>
<organism evidence="2 3">
    <name type="scientific">Brassica cretica</name>
    <name type="common">Mustard</name>
    <dbReference type="NCBI Taxonomy" id="69181"/>
    <lineage>
        <taxon>Eukaryota</taxon>
        <taxon>Viridiplantae</taxon>
        <taxon>Streptophyta</taxon>
        <taxon>Embryophyta</taxon>
        <taxon>Tracheophyta</taxon>
        <taxon>Spermatophyta</taxon>
        <taxon>Magnoliopsida</taxon>
        <taxon>eudicotyledons</taxon>
        <taxon>Gunneridae</taxon>
        <taxon>Pentapetalae</taxon>
        <taxon>rosids</taxon>
        <taxon>malvids</taxon>
        <taxon>Brassicales</taxon>
        <taxon>Brassicaceae</taxon>
        <taxon>Brassiceae</taxon>
        <taxon>Brassica</taxon>
    </lineage>
</organism>
<feature type="compositionally biased region" description="Low complexity" evidence="1">
    <location>
        <begin position="53"/>
        <end position="64"/>
    </location>
</feature>
<evidence type="ECO:0000313" key="3">
    <source>
        <dbReference type="Proteomes" id="UP000712600"/>
    </source>
</evidence>
<accession>A0A8S9S0J6</accession>
<reference evidence="2" key="1">
    <citation type="submission" date="2019-12" db="EMBL/GenBank/DDBJ databases">
        <title>Genome sequencing and annotation of Brassica cretica.</title>
        <authorList>
            <person name="Studholme D.J."/>
            <person name="Sarris P."/>
        </authorList>
    </citation>
    <scope>NUCLEOTIDE SEQUENCE</scope>
    <source>
        <strain evidence="2">PFS-109/04</strain>
        <tissue evidence="2">Leaf</tissue>
    </source>
</reference>
<evidence type="ECO:0000313" key="2">
    <source>
        <dbReference type="EMBL" id="KAF3587225.1"/>
    </source>
</evidence>
<name>A0A8S9S0J6_BRACR</name>
<evidence type="ECO:0000256" key="1">
    <source>
        <dbReference type="SAM" id="MobiDB-lite"/>
    </source>
</evidence>
<protein>
    <submittedName>
        <fullName evidence="2">Uncharacterized protein</fullName>
    </submittedName>
</protein>